<evidence type="ECO:0000313" key="1">
    <source>
        <dbReference type="EMBL" id="DAF60629.1"/>
    </source>
</evidence>
<name>A0A8S5TBD2_9CAUD</name>
<sequence>MNKYPRYFPNLDCYKPSEIKMTLSSNQNAREKLGITDWGSL</sequence>
<proteinExistence type="predicted"/>
<protein>
    <submittedName>
        <fullName evidence="1">Uncharacterized protein</fullName>
    </submittedName>
</protein>
<reference evidence="1" key="1">
    <citation type="journal article" date="2021" name="Proc. Natl. Acad. Sci. U.S.A.">
        <title>A Catalog of Tens of Thousands of Viruses from Human Metagenomes Reveals Hidden Associations with Chronic Diseases.</title>
        <authorList>
            <person name="Tisza M.J."/>
            <person name="Buck C.B."/>
        </authorList>
    </citation>
    <scope>NUCLEOTIDE SEQUENCE</scope>
    <source>
        <strain evidence="1">Ctw757</strain>
    </source>
</reference>
<accession>A0A8S5TBD2</accession>
<organism evidence="1">
    <name type="scientific">Siphoviridae sp. ctw757</name>
    <dbReference type="NCBI Taxonomy" id="2827969"/>
    <lineage>
        <taxon>Viruses</taxon>
        <taxon>Duplodnaviria</taxon>
        <taxon>Heunggongvirae</taxon>
        <taxon>Uroviricota</taxon>
        <taxon>Caudoviricetes</taxon>
    </lineage>
</organism>
<dbReference type="EMBL" id="BK032791">
    <property type="protein sequence ID" value="DAF60629.1"/>
    <property type="molecule type" value="Genomic_DNA"/>
</dbReference>